<dbReference type="HOGENOM" id="CLU_2640477_0_0_1"/>
<dbReference type="InParanoid" id="E3MP46"/>
<evidence type="ECO:0000313" key="2">
    <source>
        <dbReference type="EMBL" id="EFP06372.1"/>
    </source>
</evidence>
<name>E3MP46_CAERE</name>
<sequence length="77" mass="8343">MGLDDWNIEKLVDDTARRIAEGMVEVLYNSIPLPLSLKSLNSVKNAKPKNLVAPANAGNKAAVKNQATKAQQKNAKK</sequence>
<organism evidence="3">
    <name type="scientific">Caenorhabditis remanei</name>
    <name type="common">Caenorhabditis vulgaris</name>
    <dbReference type="NCBI Taxonomy" id="31234"/>
    <lineage>
        <taxon>Eukaryota</taxon>
        <taxon>Metazoa</taxon>
        <taxon>Ecdysozoa</taxon>
        <taxon>Nematoda</taxon>
        <taxon>Chromadorea</taxon>
        <taxon>Rhabditida</taxon>
        <taxon>Rhabditina</taxon>
        <taxon>Rhabditomorpha</taxon>
        <taxon>Rhabditoidea</taxon>
        <taxon>Rhabditidae</taxon>
        <taxon>Peloderinae</taxon>
        <taxon>Caenorhabditis</taxon>
    </lineage>
</organism>
<evidence type="ECO:0000256" key="1">
    <source>
        <dbReference type="SAM" id="MobiDB-lite"/>
    </source>
</evidence>
<protein>
    <submittedName>
        <fullName evidence="2">Uncharacterized protein</fullName>
    </submittedName>
</protein>
<feature type="compositionally biased region" description="Low complexity" evidence="1">
    <location>
        <begin position="59"/>
        <end position="77"/>
    </location>
</feature>
<dbReference type="AlphaFoldDB" id="E3MP46"/>
<gene>
    <name evidence="2" type="ORF">CRE_07657</name>
</gene>
<keyword evidence="3" id="KW-1185">Reference proteome</keyword>
<reference evidence="2" key="1">
    <citation type="submission" date="2007-07" db="EMBL/GenBank/DDBJ databases">
        <title>PCAP assembly of the Caenorhabditis remanei genome.</title>
        <authorList>
            <consortium name="The Caenorhabditis remanei Sequencing Consortium"/>
            <person name="Wilson R.K."/>
        </authorList>
    </citation>
    <scope>NUCLEOTIDE SEQUENCE [LARGE SCALE GENOMIC DNA]</scope>
    <source>
        <strain evidence="2">PB4641</strain>
    </source>
</reference>
<proteinExistence type="predicted"/>
<accession>E3MP46</accession>
<evidence type="ECO:0000313" key="3">
    <source>
        <dbReference type="Proteomes" id="UP000008281"/>
    </source>
</evidence>
<feature type="region of interest" description="Disordered" evidence="1">
    <location>
        <begin position="52"/>
        <end position="77"/>
    </location>
</feature>
<dbReference type="Proteomes" id="UP000008281">
    <property type="component" value="Unassembled WGS sequence"/>
</dbReference>
<dbReference type="EMBL" id="DS268462">
    <property type="protein sequence ID" value="EFP06372.1"/>
    <property type="molecule type" value="Genomic_DNA"/>
</dbReference>